<dbReference type="SUPFAM" id="SSF51430">
    <property type="entry name" value="NAD(P)-linked oxidoreductase"/>
    <property type="match status" value="1"/>
</dbReference>
<name>A0A6I3XI96_9BURK</name>
<gene>
    <name evidence="3" type="ORF">GJV26_16900</name>
</gene>
<proteinExistence type="predicted"/>
<dbReference type="InterPro" id="IPR036812">
    <property type="entry name" value="NAD(P)_OxRdtase_dom_sf"/>
</dbReference>
<dbReference type="InterPro" id="IPR050523">
    <property type="entry name" value="AKR_Detox_Biosynth"/>
</dbReference>
<dbReference type="InterPro" id="IPR020471">
    <property type="entry name" value="AKR"/>
</dbReference>
<dbReference type="PANTHER" id="PTHR43364:SF18">
    <property type="entry name" value="OXIDOREDUCTASE"/>
    <property type="match status" value="1"/>
</dbReference>
<dbReference type="PANTHER" id="PTHR43364">
    <property type="entry name" value="NADH-SPECIFIC METHYLGLYOXAL REDUCTASE-RELATED"/>
    <property type="match status" value="1"/>
</dbReference>
<feature type="domain" description="NADP-dependent oxidoreductase" evidence="2">
    <location>
        <begin position="15"/>
        <end position="317"/>
    </location>
</feature>
<organism evidence="3 4">
    <name type="scientific">Pseudoduganella dura</name>
    <dbReference type="NCBI Taxonomy" id="321982"/>
    <lineage>
        <taxon>Bacteria</taxon>
        <taxon>Pseudomonadati</taxon>
        <taxon>Pseudomonadota</taxon>
        <taxon>Betaproteobacteria</taxon>
        <taxon>Burkholderiales</taxon>
        <taxon>Oxalobacteraceae</taxon>
        <taxon>Telluria group</taxon>
        <taxon>Pseudoduganella</taxon>
    </lineage>
</organism>
<dbReference type="GO" id="GO:0016491">
    <property type="term" value="F:oxidoreductase activity"/>
    <property type="evidence" value="ECO:0007669"/>
    <property type="project" value="UniProtKB-KW"/>
</dbReference>
<reference evidence="3 4" key="1">
    <citation type="submission" date="2019-11" db="EMBL/GenBank/DDBJ databases">
        <title>Draft Genome Sequences of Six Type Strains of the Genus Massilia.</title>
        <authorList>
            <person name="Miess H."/>
            <person name="Frediansyah A."/>
            <person name="Goeker M."/>
            <person name="Gross H."/>
        </authorList>
    </citation>
    <scope>NUCLEOTIDE SEQUENCE [LARGE SCALE GENOMIC DNA]</scope>
    <source>
        <strain evidence="3 4">DSM 17513</strain>
    </source>
</reference>
<accession>A0A6I3XI96</accession>
<evidence type="ECO:0000256" key="1">
    <source>
        <dbReference type="ARBA" id="ARBA00023002"/>
    </source>
</evidence>
<evidence type="ECO:0000313" key="4">
    <source>
        <dbReference type="Proteomes" id="UP000431684"/>
    </source>
</evidence>
<dbReference type="OrthoDB" id="5488419at2"/>
<protein>
    <submittedName>
        <fullName evidence="3">Aldo/keto reductase</fullName>
    </submittedName>
</protein>
<evidence type="ECO:0000313" key="3">
    <source>
        <dbReference type="EMBL" id="MUI14123.1"/>
    </source>
</evidence>
<dbReference type="AlphaFoldDB" id="A0A6I3XI96"/>
<dbReference type="PRINTS" id="PR00069">
    <property type="entry name" value="ALDKETRDTASE"/>
</dbReference>
<dbReference type="Pfam" id="PF00248">
    <property type="entry name" value="Aldo_ket_red"/>
    <property type="match status" value="1"/>
</dbReference>
<evidence type="ECO:0000259" key="2">
    <source>
        <dbReference type="Pfam" id="PF00248"/>
    </source>
</evidence>
<comment type="caution">
    <text evidence="3">The sequence shown here is derived from an EMBL/GenBank/DDBJ whole genome shotgun (WGS) entry which is preliminary data.</text>
</comment>
<dbReference type="GO" id="GO:0005829">
    <property type="term" value="C:cytosol"/>
    <property type="evidence" value="ECO:0007669"/>
    <property type="project" value="TreeGrafter"/>
</dbReference>
<dbReference type="FunFam" id="3.20.20.100:FF:000004">
    <property type="entry name" value="Oxidoreductase, aldo/keto reductase"/>
    <property type="match status" value="1"/>
</dbReference>
<dbReference type="EMBL" id="WNWM01000002">
    <property type="protein sequence ID" value="MUI14123.1"/>
    <property type="molecule type" value="Genomic_DNA"/>
</dbReference>
<keyword evidence="4" id="KW-1185">Reference proteome</keyword>
<sequence>MQYKKLGNTGIIVSRLCLGGMTFGGAATPPYDKVGGLSLQETDAIIGEAIDLGINFIDTADVYAAGESESLLGQVLSGRREDIVLATKFHAATGRGPNDAGQSRVHLMRALENSLRRLRTDHVDLYQVHNFDALTPVEETLRALDDAVSAGKIRYIGCSNLAAWQVARALGVSALRGWSAYASVQACYSLAVRDIEREILPLAIDQQLGLMAWSPLAGGLLSGKFGREGGTDANARRMHIDFPPVDTEHGYRVIDAIRPVAARHDASPARIALAWVLAQAGVTCAIVGARRAEQLRDNAGALDIVLTAHDMAELDAATRLAPSYPGWVQATTNAHREKFLR</sequence>
<dbReference type="RefSeq" id="WP_155709853.1">
    <property type="nucleotide sequence ID" value="NZ_BMWU01000002.1"/>
</dbReference>
<keyword evidence="1" id="KW-0560">Oxidoreductase</keyword>
<dbReference type="Gene3D" id="3.20.20.100">
    <property type="entry name" value="NADP-dependent oxidoreductase domain"/>
    <property type="match status" value="1"/>
</dbReference>
<dbReference type="Proteomes" id="UP000431684">
    <property type="component" value="Unassembled WGS sequence"/>
</dbReference>
<dbReference type="CDD" id="cd19091">
    <property type="entry name" value="AKR_PsAKR"/>
    <property type="match status" value="1"/>
</dbReference>
<dbReference type="InterPro" id="IPR023210">
    <property type="entry name" value="NADP_OxRdtase_dom"/>
</dbReference>